<dbReference type="RefSeq" id="WP_184304664.1">
    <property type="nucleotide sequence ID" value="NZ_JACHLP010000014.1"/>
</dbReference>
<protein>
    <submittedName>
        <fullName evidence="1">Uncharacterized protein</fullName>
    </submittedName>
</protein>
<organism evidence="1 2">
    <name type="scientific">Roseateles oligotrophus</name>
    <dbReference type="NCBI Taxonomy" id="1769250"/>
    <lineage>
        <taxon>Bacteria</taxon>
        <taxon>Pseudomonadati</taxon>
        <taxon>Pseudomonadota</taxon>
        <taxon>Betaproteobacteria</taxon>
        <taxon>Burkholderiales</taxon>
        <taxon>Sphaerotilaceae</taxon>
        <taxon>Roseateles</taxon>
    </lineage>
</organism>
<dbReference type="AlphaFoldDB" id="A0A840LJF6"/>
<keyword evidence="2" id="KW-1185">Reference proteome</keyword>
<proteinExistence type="predicted"/>
<reference evidence="1 2" key="1">
    <citation type="submission" date="2020-08" db="EMBL/GenBank/DDBJ databases">
        <title>Functional genomics of gut bacteria from endangered species of beetles.</title>
        <authorList>
            <person name="Carlos-Shanley C."/>
        </authorList>
    </citation>
    <scope>NUCLEOTIDE SEQUENCE [LARGE SCALE GENOMIC DNA]</scope>
    <source>
        <strain evidence="1 2">S00239</strain>
    </source>
</reference>
<evidence type="ECO:0000313" key="2">
    <source>
        <dbReference type="Proteomes" id="UP000562027"/>
    </source>
</evidence>
<gene>
    <name evidence="1" type="ORF">HNP55_004673</name>
</gene>
<dbReference type="Proteomes" id="UP000562027">
    <property type="component" value="Unassembled WGS sequence"/>
</dbReference>
<sequence>MGREAQLVAWVAGQAFEAKALLEAQELVLRGPALRRRLPLAELQELALQGEALCFCWAQQPWRLELGAAEAAKWLKKIQAGPPSLASKLGISAAQPAAVFGPVEVDAPLAEALLGARTGSLTEATVLLALVLDPQGLEAALALHAQMSCRAVWLVYQKGPLSVFGDGPIRSQLRARGYRDNKSCAVSALLTATRYLKPG</sequence>
<comment type="caution">
    <text evidence="1">The sequence shown here is derived from an EMBL/GenBank/DDBJ whole genome shotgun (WGS) entry which is preliminary data.</text>
</comment>
<evidence type="ECO:0000313" key="1">
    <source>
        <dbReference type="EMBL" id="MBB4846119.1"/>
    </source>
</evidence>
<dbReference type="EMBL" id="JACHLP010000014">
    <property type="protein sequence ID" value="MBB4846119.1"/>
    <property type="molecule type" value="Genomic_DNA"/>
</dbReference>
<accession>A0A840LJF6</accession>
<name>A0A840LJF6_9BURK</name>